<evidence type="ECO:0000256" key="1">
    <source>
        <dbReference type="SAM" id="MobiDB-lite"/>
    </source>
</evidence>
<gene>
    <name evidence="2" type="ORF">IWQ60_012023</name>
</gene>
<feature type="non-terminal residue" evidence="2">
    <location>
        <position position="1"/>
    </location>
</feature>
<feature type="compositionally biased region" description="Acidic residues" evidence="1">
    <location>
        <begin position="56"/>
        <end position="67"/>
    </location>
</feature>
<accession>A0A9W7ZIL1</accession>
<dbReference type="AlphaFoldDB" id="A0A9W7ZIL1"/>
<evidence type="ECO:0000313" key="3">
    <source>
        <dbReference type="Proteomes" id="UP001150569"/>
    </source>
</evidence>
<dbReference type="Gene3D" id="6.10.280.150">
    <property type="match status" value="1"/>
</dbReference>
<keyword evidence="3" id="KW-1185">Reference proteome</keyword>
<feature type="compositionally biased region" description="Low complexity" evidence="1">
    <location>
        <begin position="16"/>
        <end position="32"/>
    </location>
</feature>
<feature type="region of interest" description="Disordered" evidence="1">
    <location>
        <begin position="1"/>
        <end position="67"/>
    </location>
</feature>
<comment type="caution">
    <text evidence="2">The sequence shown here is derived from an EMBL/GenBank/DDBJ whole genome shotgun (WGS) entry which is preliminary data.</text>
</comment>
<proteinExistence type="predicted"/>
<evidence type="ECO:0008006" key="4">
    <source>
        <dbReference type="Google" id="ProtNLM"/>
    </source>
</evidence>
<dbReference type="EMBL" id="JANBPT010001562">
    <property type="protein sequence ID" value="KAJ1906680.1"/>
    <property type="molecule type" value="Genomic_DNA"/>
</dbReference>
<protein>
    <recommendedName>
        <fullName evidence="4">WH2 domain-containing protein</fullName>
    </recommendedName>
</protein>
<organism evidence="2 3">
    <name type="scientific">Tieghemiomyces parasiticus</name>
    <dbReference type="NCBI Taxonomy" id="78921"/>
    <lineage>
        <taxon>Eukaryota</taxon>
        <taxon>Fungi</taxon>
        <taxon>Fungi incertae sedis</taxon>
        <taxon>Zoopagomycota</taxon>
        <taxon>Kickxellomycotina</taxon>
        <taxon>Dimargaritomycetes</taxon>
        <taxon>Dimargaritales</taxon>
        <taxon>Dimargaritaceae</taxon>
        <taxon>Tieghemiomyces</taxon>
    </lineage>
</organism>
<dbReference type="Proteomes" id="UP001150569">
    <property type="component" value="Unassembled WGS sequence"/>
</dbReference>
<reference evidence="2" key="1">
    <citation type="submission" date="2022-07" db="EMBL/GenBank/DDBJ databases">
        <title>Phylogenomic reconstructions and comparative analyses of Kickxellomycotina fungi.</title>
        <authorList>
            <person name="Reynolds N.K."/>
            <person name="Stajich J.E."/>
            <person name="Barry K."/>
            <person name="Grigoriev I.V."/>
            <person name="Crous P."/>
            <person name="Smith M.E."/>
        </authorList>
    </citation>
    <scope>NUCLEOTIDE SEQUENCE</scope>
    <source>
        <strain evidence="2">RSA 861</strain>
    </source>
</reference>
<name>A0A9W7ZIL1_9FUNG</name>
<evidence type="ECO:0000313" key="2">
    <source>
        <dbReference type="EMBL" id="KAJ1906680.1"/>
    </source>
</evidence>
<sequence>ITSFNKGNLRKADSVPAAPTAQPTSPTSAAPSGDNLANALADILKKQKEATLGNSDSEEESDDEEWD</sequence>